<reference evidence="1" key="1">
    <citation type="submission" date="2021-01" db="EMBL/GenBank/DDBJ databases">
        <authorList>
            <person name="Corre E."/>
            <person name="Pelletier E."/>
            <person name="Niang G."/>
            <person name="Scheremetjew M."/>
            <person name="Finn R."/>
            <person name="Kale V."/>
            <person name="Holt S."/>
            <person name="Cochrane G."/>
            <person name="Meng A."/>
            <person name="Brown T."/>
            <person name="Cohen L."/>
        </authorList>
    </citation>
    <scope>NUCLEOTIDE SEQUENCE</scope>
    <source>
        <strain evidence="1">S3</strain>
    </source>
</reference>
<evidence type="ECO:0000313" key="1">
    <source>
        <dbReference type="EMBL" id="CAE0336455.1"/>
    </source>
</evidence>
<proteinExistence type="predicted"/>
<organism evidence="1">
    <name type="scientific">Strombidium inclinatum</name>
    <dbReference type="NCBI Taxonomy" id="197538"/>
    <lineage>
        <taxon>Eukaryota</taxon>
        <taxon>Sar</taxon>
        <taxon>Alveolata</taxon>
        <taxon>Ciliophora</taxon>
        <taxon>Intramacronucleata</taxon>
        <taxon>Spirotrichea</taxon>
        <taxon>Oligotrichia</taxon>
        <taxon>Strombidiidae</taxon>
        <taxon>Strombidium</taxon>
    </lineage>
</organism>
<gene>
    <name evidence="1" type="ORF">SINC0208_LOCUS17094</name>
</gene>
<sequence length="145" mass="16250">MVHLPVLFGQEVFELALVGDFVFRRILVELIQVYHAGVLVLQALIEENGEPVLLIKLLALDPLLDVLGELVLVHVSNSSQIVSELTTFDQGSDGVFVFGVQHHQQLFDLEHLAVLPVVQRPSEQRRAFEESVRGNYISCSKEGHR</sequence>
<dbReference type="EMBL" id="HBIH01042622">
    <property type="protein sequence ID" value="CAE0336455.1"/>
    <property type="molecule type" value="Transcribed_RNA"/>
</dbReference>
<protein>
    <submittedName>
        <fullName evidence="1">Uncharacterized protein</fullName>
    </submittedName>
</protein>
<accession>A0A7S3N5T2</accession>
<name>A0A7S3N5T2_9SPIT</name>
<dbReference type="AlphaFoldDB" id="A0A7S3N5T2"/>